<comment type="caution">
    <text evidence="1">The sequence shown here is derived from an EMBL/GenBank/DDBJ whole genome shotgun (WGS) entry which is preliminary data.</text>
</comment>
<organism evidence="1 2">
    <name type="scientific">Stylosanthes scabra</name>
    <dbReference type="NCBI Taxonomy" id="79078"/>
    <lineage>
        <taxon>Eukaryota</taxon>
        <taxon>Viridiplantae</taxon>
        <taxon>Streptophyta</taxon>
        <taxon>Embryophyta</taxon>
        <taxon>Tracheophyta</taxon>
        <taxon>Spermatophyta</taxon>
        <taxon>Magnoliopsida</taxon>
        <taxon>eudicotyledons</taxon>
        <taxon>Gunneridae</taxon>
        <taxon>Pentapetalae</taxon>
        <taxon>rosids</taxon>
        <taxon>fabids</taxon>
        <taxon>Fabales</taxon>
        <taxon>Fabaceae</taxon>
        <taxon>Papilionoideae</taxon>
        <taxon>50 kb inversion clade</taxon>
        <taxon>dalbergioids sensu lato</taxon>
        <taxon>Dalbergieae</taxon>
        <taxon>Pterocarpus clade</taxon>
        <taxon>Stylosanthes</taxon>
    </lineage>
</organism>
<reference evidence="1 2" key="1">
    <citation type="journal article" date="2023" name="Plants (Basel)">
        <title>Bridging the Gap: Combining Genomics and Transcriptomics Approaches to Understand Stylosanthes scabra, an Orphan Legume from the Brazilian Caatinga.</title>
        <authorList>
            <person name="Ferreira-Neto J.R.C."/>
            <person name="da Silva M.D."/>
            <person name="Binneck E."/>
            <person name="de Melo N.F."/>
            <person name="da Silva R.H."/>
            <person name="de Melo A.L.T.M."/>
            <person name="Pandolfi V."/>
            <person name="Bustamante F.O."/>
            <person name="Brasileiro-Vidal A.C."/>
            <person name="Benko-Iseppon A.M."/>
        </authorList>
    </citation>
    <scope>NUCLEOTIDE SEQUENCE [LARGE SCALE GENOMIC DNA]</scope>
    <source>
        <tissue evidence="1">Leaves</tissue>
    </source>
</reference>
<name>A0ABU6W1Z8_9FABA</name>
<evidence type="ECO:0000313" key="2">
    <source>
        <dbReference type="Proteomes" id="UP001341840"/>
    </source>
</evidence>
<sequence>MKFESVNVFTFKNPSGTEFNNGGFALSPRRHRYLYSNGEAPSTVSLFDFSLKLVPSTIFVSNQRQRQAPIAPETTTLPSSSATAISDDKGAVTFVHRRVVLLPSLLFTVTFDCDGDGGTQPSRHRHPLPSFPCH</sequence>
<proteinExistence type="predicted"/>
<evidence type="ECO:0000313" key="1">
    <source>
        <dbReference type="EMBL" id="MED6179421.1"/>
    </source>
</evidence>
<protein>
    <submittedName>
        <fullName evidence="1">Uncharacterized protein</fullName>
    </submittedName>
</protein>
<accession>A0ABU6W1Z8</accession>
<gene>
    <name evidence="1" type="ORF">PIB30_000533</name>
</gene>
<keyword evidence="2" id="KW-1185">Reference proteome</keyword>
<dbReference type="EMBL" id="JASCZI010181244">
    <property type="protein sequence ID" value="MED6179421.1"/>
    <property type="molecule type" value="Genomic_DNA"/>
</dbReference>
<dbReference type="Proteomes" id="UP001341840">
    <property type="component" value="Unassembled WGS sequence"/>
</dbReference>